<feature type="transmembrane region" description="Helical" evidence="6">
    <location>
        <begin position="147"/>
        <end position="176"/>
    </location>
</feature>
<gene>
    <name evidence="8" type="ORF">BK699_18095</name>
</gene>
<keyword evidence="5 6" id="KW-0472">Membrane</keyword>
<dbReference type="PIRSF" id="PIRSF018968">
    <property type="entry name" value="ABC_permease_BceB"/>
    <property type="match status" value="1"/>
</dbReference>
<evidence type="ECO:0000256" key="2">
    <source>
        <dbReference type="ARBA" id="ARBA00022475"/>
    </source>
</evidence>
<keyword evidence="3 6" id="KW-0812">Transmembrane</keyword>
<dbReference type="InterPro" id="IPR027022">
    <property type="entry name" value="ABC_permease_BceB-typ"/>
</dbReference>
<name>A0A242W828_BACTU</name>
<evidence type="ECO:0000313" key="9">
    <source>
        <dbReference type="Proteomes" id="UP000195152"/>
    </source>
</evidence>
<comment type="similarity">
    <text evidence="6">Belongs to the ABC-4 integral membrane protein family.</text>
</comment>
<feature type="transmembrane region" description="Helical" evidence="6">
    <location>
        <begin position="58"/>
        <end position="80"/>
    </location>
</feature>
<dbReference type="EMBL" id="NFCF01000076">
    <property type="protein sequence ID" value="OTW47087.1"/>
    <property type="molecule type" value="Genomic_DNA"/>
</dbReference>
<dbReference type="PANTHER" id="PTHR46795">
    <property type="entry name" value="ABC TRANSPORTER PERMEASE-RELATED-RELATED"/>
    <property type="match status" value="1"/>
</dbReference>
<evidence type="ECO:0000313" key="8">
    <source>
        <dbReference type="EMBL" id="OTW47087.1"/>
    </source>
</evidence>
<feature type="transmembrane region" description="Helical" evidence="6">
    <location>
        <begin position="607"/>
        <end position="630"/>
    </location>
</feature>
<feature type="transmembrane region" description="Helical" evidence="6">
    <location>
        <begin position="580"/>
        <end position="601"/>
    </location>
</feature>
<dbReference type="InterPro" id="IPR052536">
    <property type="entry name" value="ABC-4_Integral_Memb_Prot"/>
</dbReference>
<evidence type="ECO:0000256" key="5">
    <source>
        <dbReference type="ARBA" id="ARBA00023136"/>
    </source>
</evidence>
<feature type="transmembrane region" description="Helical" evidence="6">
    <location>
        <begin position="235"/>
        <end position="259"/>
    </location>
</feature>
<dbReference type="AlphaFoldDB" id="A0A242W828"/>
<dbReference type="GO" id="GO:0005886">
    <property type="term" value="C:plasma membrane"/>
    <property type="evidence" value="ECO:0007669"/>
    <property type="project" value="UniProtKB-SubCell"/>
</dbReference>
<dbReference type="RefSeq" id="WP_000187487.1">
    <property type="nucleotide sequence ID" value="NZ_NFCF01000076.1"/>
</dbReference>
<feature type="transmembrane region" description="Helical" evidence="6">
    <location>
        <begin position="289"/>
        <end position="310"/>
    </location>
</feature>
<organism evidence="8 9">
    <name type="scientific">Bacillus thuringiensis serovar mexicanensis</name>
    <dbReference type="NCBI Taxonomy" id="180868"/>
    <lineage>
        <taxon>Bacteria</taxon>
        <taxon>Bacillati</taxon>
        <taxon>Bacillota</taxon>
        <taxon>Bacilli</taxon>
        <taxon>Bacillales</taxon>
        <taxon>Bacillaceae</taxon>
        <taxon>Bacillus</taxon>
        <taxon>Bacillus cereus group</taxon>
    </lineage>
</organism>
<evidence type="ECO:0000256" key="4">
    <source>
        <dbReference type="ARBA" id="ARBA00022989"/>
    </source>
</evidence>
<dbReference type="PANTHER" id="PTHR46795:SF3">
    <property type="entry name" value="ABC TRANSPORTER PERMEASE"/>
    <property type="match status" value="1"/>
</dbReference>
<accession>A0A242W828</accession>
<dbReference type="InterPro" id="IPR003838">
    <property type="entry name" value="ABC3_permease_C"/>
</dbReference>
<protein>
    <submittedName>
        <fullName evidence="8">ABC transporter permease</fullName>
    </submittedName>
</protein>
<evidence type="ECO:0000256" key="6">
    <source>
        <dbReference type="PIRNR" id="PIRNR018968"/>
    </source>
</evidence>
<dbReference type="Pfam" id="PF02687">
    <property type="entry name" value="FtsX"/>
    <property type="match status" value="2"/>
</dbReference>
<keyword evidence="4 6" id="KW-1133">Transmembrane helix</keyword>
<reference evidence="8 9" key="1">
    <citation type="submission" date="2016-10" db="EMBL/GenBank/DDBJ databases">
        <title>Comparative genomics of Bacillus thuringiensis reveals a path to pathogens against multiple invertebrate hosts.</title>
        <authorList>
            <person name="Zheng J."/>
            <person name="Gao Q."/>
            <person name="Liu H."/>
            <person name="Peng D."/>
            <person name="Ruan L."/>
            <person name="Sun M."/>
        </authorList>
    </citation>
    <scope>NUCLEOTIDE SEQUENCE [LARGE SCALE GENOMIC DNA]</scope>
    <source>
        <strain evidence="8">BGSC 4AC1</strain>
    </source>
</reference>
<dbReference type="Proteomes" id="UP000195152">
    <property type="component" value="Unassembled WGS sequence"/>
</dbReference>
<feature type="domain" description="ABC3 transporter permease C-terminal" evidence="7">
    <location>
        <begin position="62"/>
        <end position="178"/>
    </location>
</feature>
<evidence type="ECO:0000256" key="3">
    <source>
        <dbReference type="ARBA" id="ARBA00022692"/>
    </source>
</evidence>
<keyword evidence="2 6" id="KW-1003">Cell membrane</keyword>
<feature type="transmembrane region" description="Helical" evidence="6">
    <location>
        <begin position="197"/>
        <end position="215"/>
    </location>
</feature>
<evidence type="ECO:0000256" key="1">
    <source>
        <dbReference type="ARBA" id="ARBA00004651"/>
    </source>
</evidence>
<feature type="domain" description="ABC3 transporter permease C-terminal" evidence="7">
    <location>
        <begin position="530"/>
        <end position="627"/>
    </location>
</feature>
<sequence length="641" mass="72463">MTPFSIIQKNLQRNLKNYVLYFASMILSIVIYFIFVSLQYNDYIVEQTSTAKGISDVFTASSVILIIFVAIFISYSNSFFTKRRKKEIALYSLLGVRKRQIGALLFYENLIIGMIALIIGMSIGALLSKVFSMLLLKVMQLSTAISFSISLEAIMHTILVFTVIILITSFQGYSIIYKFKLIALLRAERQNELIPKGSIWTALLGIILVISSYWFALQPIFSSIWLDHTIRNMCIILGFSIVGTYFIFRSFTVFLLLGLQKNKTRYYRGINVVSVSQLLARIQSNAKTLTAIALLSTVTLCGIGASYSMYYKNKVMIDKTEPFSFMYVKTDSHIDQQIENTIRNSNHTIKEKITIPLIKIKADLQVNGILPVDFERNPKELNLLSESTFNTLADKTKKDIKVSLQNREIIALDANRSNTFQTEYKNGKAKLHLSGNDYSLQFVGKIQDNILNDSLHEFTIIVTDKVFSNITKKQEPYMLQAYKVSDDKNTKELTKALQMLLPKDINLISKYSAYTGVVEATGLVIFAGVFLGLVFLAATGSIIYFKQLTEATIDKDKYSILRKLGVSKQTIFKSIAKQMAFIFILPLIIGSLHSIIALHALSNILGIDIFIPVLTTIVAYTLIYFAYYILTVKSYTSIVNK</sequence>
<evidence type="ECO:0000259" key="7">
    <source>
        <dbReference type="Pfam" id="PF02687"/>
    </source>
</evidence>
<comment type="subcellular location">
    <subcellularLocation>
        <location evidence="1 6">Cell membrane</location>
        <topology evidence="1 6">Multi-pass membrane protein</topology>
    </subcellularLocation>
</comment>
<dbReference type="GO" id="GO:0055085">
    <property type="term" value="P:transmembrane transport"/>
    <property type="evidence" value="ECO:0007669"/>
    <property type="project" value="UniProtKB-UniRule"/>
</dbReference>
<proteinExistence type="inferred from homology"/>
<feature type="transmembrane region" description="Helical" evidence="6">
    <location>
        <begin position="101"/>
        <end position="127"/>
    </location>
</feature>
<keyword evidence="6" id="KW-0813">Transport</keyword>
<feature type="transmembrane region" description="Helical" evidence="6">
    <location>
        <begin position="18"/>
        <end position="38"/>
    </location>
</feature>
<feature type="transmembrane region" description="Helical" evidence="6">
    <location>
        <begin position="523"/>
        <end position="545"/>
    </location>
</feature>
<comment type="caution">
    <text evidence="8">The sequence shown here is derived from an EMBL/GenBank/DDBJ whole genome shotgun (WGS) entry which is preliminary data.</text>
</comment>